<feature type="transmembrane region" description="Helical" evidence="8">
    <location>
        <begin position="326"/>
        <end position="343"/>
    </location>
</feature>
<evidence type="ECO:0000256" key="8">
    <source>
        <dbReference type="SAM" id="Phobius"/>
    </source>
</evidence>
<dbReference type="GO" id="GO:0022857">
    <property type="term" value="F:transmembrane transporter activity"/>
    <property type="evidence" value="ECO:0007669"/>
    <property type="project" value="InterPro"/>
</dbReference>
<feature type="transmembrane region" description="Helical" evidence="8">
    <location>
        <begin position="414"/>
        <end position="434"/>
    </location>
</feature>
<comment type="similarity">
    <text evidence="2">Belongs to the BCCT transporter (TC 2.A.15) family.</text>
</comment>
<evidence type="ECO:0000256" key="2">
    <source>
        <dbReference type="ARBA" id="ARBA00005658"/>
    </source>
</evidence>
<dbReference type="NCBIfam" id="TIGR00842">
    <property type="entry name" value="bcct"/>
    <property type="match status" value="1"/>
</dbReference>
<dbReference type="OrthoDB" id="9775735at2"/>
<dbReference type="Pfam" id="PF02028">
    <property type="entry name" value="BCCT"/>
    <property type="match status" value="1"/>
</dbReference>
<keyword evidence="6 8" id="KW-1133">Transmembrane helix</keyword>
<organism evidence="9 10">
    <name type="scientific">Suttonella ornithocola</name>
    <dbReference type="NCBI Taxonomy" id="279832"/>
    <lineage>
        <taxon>Bacteria</taxon>
        <taxon>Pseudomonadati</taxon>
        <taxon>Pseudomonadota</taxon>
        <taxon>Gammaproteobacteria</taxon>
        <taxon>Cardiobacteriales</taxon>
        <taxon>Cardiobacteriaceae</taxon>
        <taxon>Suttonella</taxon>
    </lineage>
</organism>
<accession>A0A380MXQ5</accession>
<gene>
    <name evidence="9" type="primary">betP_2</name>
    <name evidence="9" type="ORF">NCTC13337_02382</name>
</gene>
<dbReference type="AlphaFoldDB" id="A0A380MXQ5"/>
<evidence type="ECO:0000256" key="1">
    <source>
        <dbReference type="ARBA" id="ARBA00004651"/>
    </source>
</evidence>
<protein>
    <submittedName>
        <fullName evidence="9">Glycine betaine transporter BetP</fullName>
    </submittedName>
</protein>
<keyword evidence="4" id="KW-1003">Cell membrane</keyword>
<keyword evidence="7 8" id="KW-0472">Membrane</keyword>
<evidence type="ECO:0000256" key="4">
    <source>
        <dbReference type="ARBA" id="ARBA00022475"/>
    </source>
</evidence>
<evidence type="ECO:0000256" key="6">
    <source>
        <dbReference type="ARBA" id="ARBA00022989"/>
    </source>
</evidence>
<feature type="transmembrane region" description="Helical" evidence="8">
    <location>
        <begin position="194"/>
        <end position="215"/>
    </location>
</feature>
<evidence type="ECO:0000256" key="3">
    <source>
        <dbReference type="ARBA" id="ARBA00022448"/>
    </source>
</evidence>
<reference evidence="9 10" key="1">
    <citation type="submission" date="2018-06" db="EMBL/GenBank/DDBJ databases">
        <authorList>
            <consortium name="Pathogen Informatics"/>
            <person name="Doyle S."/>
        </authorList>
    </citation>
    <scope>NUCLEOTIDE SEQUENCE [LARGE SCALE GENOMIC DNA]</scope>
    <source>
        <strain evidence="9 10">NCTC13337</strain>
    </source>
</reference>
<evidence type="ECO:0000313" key="9">
    <source>
        <dbReference type="EMBL" id="SUO97339.1"/>
    </source>
</evidence>
<sequence>MNQTVSSDKRQNGLNSTVFFGATIIIVAVTLFAFFSEERASELFNNLQNHIIAYAGWFYIAAVAVFLIVSIYLALSRYGNIKLGPDHSSPDYDNFSWFAMLFSAGMGIGLMFYGVAEPVMHFLNPPNIEGRTVAAARDAMSLTFFHWGLHAWAIYAVVALILAVFSFRHNLPLSMRSALYPLIGDKIYGPIGDAVDIFAIVGTLFGVATSLGLGVNQVNAGLSHLIPSIPQDTNTQIILIIAITFCATLSVVTGLDKGIKFLSNLNILFAILLVGFVLFNGATVYTLQAFMQNIGQYLSTVVRKTFNLYAYTPESDAQKWVGGWTLLYWGWWVSWAPFVGMFIARVSRGRTIREFITGVLLVPTGFTFIWMTVFGNNAIHMILDQGITMLGEAVSTDVSTALFAFLEQLPMSSITAPLAMIMVVLFFVTSADSGSMVIDTLANNGAEKTPVWSRVYWASLEGIIAVVLLFAGGLGALQTMTIASALPFAIIMMFALYGLFKVLALDLQKQDALAFNAYLPQTTAGTDWRERLRTITEYPNEEKVRHYIETTVRPTLEEIAQEMRKNDAGEVIISQLENGGLRFHVEHGKAHDFYYDVLNVEITAPAFEEGQPETYAGAEVHLFEGGQGYDIMGWSKEAIINDLLNQYHKHIHFLHNIA</sequence>
<keyword evidence="5 8" id="KW-0812">Transmembrane</keyword>
<feature type="transmembrane region" description="Helical" evidence="8">
    <location>
        <begin position="355"/>
        <end position="374"/>
    </location>
</feature>
<proteinExistence type="inferred from homology"/>
<feature type="transmembrane region" description="Helical" evidence="8">
    <location>
        <begin position="235"/>
        <end position="255"/>
    </location>
</feature>
<dbReference type="RefSeq" id="WP_072577452.1">
    <property type="nucleotide sequence ID" value="NZ_LWHB01000180.1"/>
</dbReference>
<name>A0A380MXQ5_9GAMM</name>
<dbReference type="Proteomes" id="UP000254601">
    <property type="component" value="Unassembled WGS sequence"/>
</dbReference>
<feature type="transmembrane region" description="Helical" evidence="8">
    <location>
        <begin position="95"/>
        <end position="116"/>
    </location>
</feature>
<feature type="transmembrane region" description="Helical" evidence="8">
    <location>
        <begin position="147"/>
        <end position="167"/>
    </location>
</feature>
<feature type="transmembrane region" description="Helical" evidence="8">
    <location>
        <begin position="455"/>
        <end position="476"/>
    </location>
</feature>
<feature type="transmembrane region" description="Helical" evidence="8">
    <location>
        <begin position="482"/>
        <end position="500"/>
    </location>
</feature>
<comment type="subcellular location">
    <subcellularLocation>
        <location evidence="1">Cell membrane</location>
        <topology evidence="1">Multi-pass membrane protein</topology>
    </subcellularLocation>
</comment>
<dbReference type="PANTHER" id="PTHR30047">
    <property type="entry name" value="HIGH-AFFINITY CHOLINE TRANSPORT PROTEIN-RELATED"/>
    <property type="match status" value="1"/>
</dbReference>
<evidence type="ECO:0000313" key="10">
    <source>
        <dbReference type="Proteomes" id="UP000254601"/>
    </source>
</evidence>
<dbReference type="PANTHER" id="PTHR30047:SF7">
    <property type="entry name" value="HIGH-AFFINITY CHOLINE TRANSPORT PROTEIN"/>
    <property type="match status" value="1"/>
</dbReference>
<feature type="transmembrane region" description="Helical" evidence="8">
    <location>
        <begin position="55"/>
        <end position="75"/>
    </location>
</feature>
<feature type="transmembrane region" description="Helical" evidence="8">
    <location>
        <begin position="12"/>
        <end position="35"/>
    </location>
</feature>
<keyword evidence="10" id="KW-1185">Reference proteome</keyword>
<dbReference type="InterPro" id="IPR000060">
    <property type="entry name" value="BCCT_transptr"/>
</dbReference>
<dbReference type="InterPro" id="IPR018093">
    <property type="entry name" value="BCCT_CS"/>
</dbReference>
<evidence type="ECO:0000256" key="7">
    <source>
        <dbReference type="ARBA" id="ARBA00023136"/>
    </source>
</evidence>
<dbReference type="GO" id="GO:0005886">
    <property type="term" value="C:plasma membrane"/>
    <property type="evidence" value="ECO:0007669"/>
    <property type="project" value="UniProtKB-SubCell"/>
</dbReference>
<dbReference type="EMBL" id="UHIC01000001">
    <property type="protein sequence ID" value="SUO97339.1"/>
    <property type="molecule type" value="Genomic_DNA"/>
</dbReference>
<feature type="transmembrane region" description="Helical" evidence="8">
    <location>
        <begin position="267"/>
        <end position="287"/>
    </location>
</feature>
<keyword evidence="3" id="KW-0813">Transport</keyword>
<dbReference type="PROSITE" id="PS01303">
    <property type="entry name" value="BCCT"/>
    <property type="match status" value="1"/>
</dbReference>
<evidence type="ECO:0000256" key="5">
    <source>
        <dbReference type="ARBA" id="ARBA00022692"/>
    </source>
</evidence>